<dbReference type="PANTHER" id="PTHR42957:SF1">
    <property type="entry name" value="HELICASE MJ1565-RELATED"/>
    <property type="match status" value="1"/>
</dbReference>
<dbReference type="EMBL" id="BAAAGF010000003">
    <property type="protein sequence ID" value="GAA0746570.1"/>
    <property type="molecule type" value="Genomic_DNA"/>
</dbReference>
<feature type="transmembrane region" description="Helical" evidence="1">
    <location>
        <begin position="31"/>
        <end position="49"/>
    </location>
</feature>
<evidence type="ECO:0000313" key="3">
    <source>
        <dbReference type="EMBL" id="GAA0746570.1"/>
    </source>
</evidence>
<name>A0ABP3V1D0_9FLAO</name>
<evidence type="ECO:0000256" key="1">
    <source>
        <dbReference type="SAM" id="Phobius"/>
    </source>
</evidence>
<dbReference type="Proteomes" id="UP001500736">
    <property type="component" value="Unassembled WGS sequence"/>
</dbReference>
<keyword evidence="4" id="KW-1185">Reference proteome</keyword>
<dbReference type="Pfam" id="PF01935">
    <property type="entry name" value="DUF87"/>
    <property type="match status" value="1"/>
</dbReference>
<feature type="transmembrane region" description="Helical" evidence="1">
    <location>
        <begin position="82"/>
        <end position="104"/>
    </location>
</feature>
<dbReference type="InterPro" id="IPR008571">
    <property type="entry name" value="HerA-like"/>
</dbReference>
<dbReference type="SUPFAM" id="SSF52540">
    <property type="entry name" value="P-loop containing nucleoside triphosphate hydrolases"/>
    <property type="match status" value="1"/>
</dbReference>
<protein>
    <recommendedName>
        <fullName evidence="2">Helicase HerA central domain-containing protein</fullName>
    </recommendedName>
</protein>
<evidence type="ECO:0000313" key="4">
    <source>
        <dbReference type="Proteomes" id="UP001500736"/>
    </source>
</evidence>
<dbReference type="RefSeq" id="WP_343798419.1">
    <property type="nucleotide sequence ID" value="NZ_BAAAGF010000003.1"/>
</dbReference>
<feature type="domain" description="Helicase HerA central" evidence="2">
    <location>
        <begin position="397"/>
        <end position="473"/>
    </location>
</feature>
<dbReference type="InterPro" id="IPR027417">
    <property type="entry name" value="P-loop_NTPase"/>
</dbReference>
<reference evidence="4" key="1">
    <citation type="journal article" date="2019" name="Int. J. Syst. Evol. Microbiol.">
        <title>The Global Catalogue of Microorganisms (GCM) 10K type strain sequencing project: providing services to taxonomists for standard genome sequencing and annotation.</title>
        <authorList>
            <consortium name="The Broad Institute Genomics Platform"/>
            <consortium name="The Broad Institute Genome Sequencing Center for Infectious Disease"/>
            <person name="Wu L."/>
            <person name="Ma J."/>
        </authorList>
    </citation>
    <scope>NUCLEOTIDE SEQUENCE [LARGE SCALE GENOMIC DNA]</scope>
    <source>
        <strain evidence="4">JCM 15976</strain>
    </source>
</reference>
<keyword evidence="1" id="KW-1133">Transmembrane helix</keyword>
<proteinExistence type="predicted"/>
<accession>A0ABP3V1D0</accession>
<comment type="caution">
    <text evidence="3">The sequence shown here is derived from an EMBL/GenBank/DDBJ whole genome shotgun (WGS) entry which is preliminary data.</text>
</comment>
<dbReference type="PANTHER" id="PTHR42957">
    <property type="entry name" value="HELICASE MJ1565-RELATED"/>
    <property type="match status" value="1"/>
</dbReference>
<organism evidence="3 4">
    <name type="scientific">Gaetbulibacter jejuensis</name>
    <dbReference type="NCBI Taxonomy" id="584607"/>
    <lineage>
        <taxon>Bacteria</taxon>
        <taxon>Pseudomonadati</taxon>
        <taxon>Bacteroidota</taxon>
        <taxon>Flavobacteriia</taxon>
        <taxon>Flavobacteriales</taxon>
        <taxon>Flavobacteriaceae</taxon>
        <taxon>Gaetbulibacter</taxon>
    </lineage>
</organism>
<keyword evidence="1" id="KW-0472">Membrane</keyword>
<dbReference type="InterPro" id="IPR002789">
    <property type="entry name" value="HerA_central"/>
</dbReference>
<feature type="transmembrane region" description="Helical" evidence="1">
    <location>
        <begin position="61"/>
        <end position="76"/>
    </location>
</feature>
<dbReference type="Gene3D" id="3.40.50.300">
    <property type="entry name" value="P-loop containing nucleotide triphosphate hydrolases"/>
    <property type="match status" value="1"/>
</dbReference>
<keyword evidence="1" id="KW-0812">Transmembrane</keyword>
<feature type="transmembrane region" description="Helical" evidence="1">
    <location>
        <begin position="154"/>
        <end position="174"/>
    </location>
</feature>
<gene>
    <name evidence="3" type="ORF">GCM10009431_23030</name>
</gene>
<evidence type="ECO:0000259" key="2">
    <source>
        <dbReference type="Pfam" id="PF01935"/>
    </source>
</evidence>
<sequence>MSKTYRLSFLGLSFLILIVIGKLLTGNFDFILNHFWFTSGLLLLILLSLIDQPHFSKDSNIFVNAITAGISLLIVKEVDRDFIFYTFLSVITYLIISSYLLLWLRQKSLGLESKIIRFISRINREIGKPEALFSSFFIWGAFKQFGTGNDQFNGLLLFWAIFITLNIPSLSKAIEDLFQIGKDKSNKLALGQIFGVQSKNTFLVRLYDSSERIVNTRIFDFVEFKYSTDKKIRKGLLLDTYLLNQQQWVKVLSNNEIEKIFDKNIFDNHKSDVVYRIDNIPENDYLNRFVGIVTENSTINKIRFIYNSKIKINEGQLLEVNIHNQKILYQIVEGTTKIEQLEQKNQTGLIIGEAIQLGTWNTGLSRFEQFGWVPEINSPIYLSSRIEEQQNNNNEYTIGYIPNTNYPVIIDKETSITHHTAILGITGSGKSVFTRNLIKQITSDTTKVIIIDLTGEYRDKINDIKAIITDESAKKAFDAIELLSKEKAKFQNQWDHELIEAQEKIIKTEFYNSIKLFLEGDETESIFELPDISNSSNVLDYTKWFFLTLFKTAKTKDSFGKRVCVVLEEAHTIIPELNAMGVSDFASKASVNTISQIALQGRKYNIGFFVIAQRTANVSKTVLTQCNSIISFQELDKTSSDFLSNYMGQEFVKILPNLKFRQAIAVGKAFKSNVPMIFEVPEINEDEE</sequence>